<accession>A0A939DIC4</accession>
<organism evidence="2 3">
    <name type="scientific">Parahaliea mediterranea</name>
    <dbReference type="NCBI Taxonomy" id="651086"/>
    <lineage>
        <taxon>Bacteria</taxon>
        <taxon>Pseudomonadati</taxon>
        <taxon>Pseudomonadota</taxon>
        <taxon>Gammaproteobacteria</taxon>
        <taxon>Cellvibrionales</taxon>
        <taxon>Halieaceae</taxon>
        <taxon>Parahaliea</taxon>
    </lineage>
</organism>
<evidence type="ECO:0000313" key="2">
    <source>
        <dbReference type="EMBL" id="MBN7798067.1"/>
    </source>
</evidence>
<feature type="transmembrane region" description="Helical" evidence="1">
    <location>
        <begin position="20"/>
        <end position="39"/>
    </location>
</feature>
<dbReference type="Gene3D" id="3.40.50.1820">
    <property type="entry name" value="alpha/beta hydrolase"/>
    <property type="match status" value="1"/>
</dbReference>
<keyword evidence="1" id="KW-0472">Membrane</keyword>
<dbReference type="Proteomes" id="UP000664303">
    <property type="component" value="Unassembled WGS sequence"/>
</dbReference>
<keyword evidence="3" id="KW-1185">Reference proteome</keyword>
<name>A0A939DIC4_9GAMM</name>
<dbReference type="SUPFAM" id="SSF53474">
    <property type="entry name" value="alpha/beta-Hydrolases"/>
    <property type="match status" value="1"/>
</dbReference>
<evidence type="ECO:0000313" key="3">
    <source>
        <dbReference type="Proteomes" id="UP000664303"/>
    </source>
</evidence>
<evidence type="ECO:0008006" key="4">
    <source>
        <dbReference type="Google" id="ProtNLM"/>
    </source>
</evidence>
<proteinExistence type="predicted"/>
<protein>
    <recommendedName>
        <fullName evidence="4">Alpha/beta hydrolase</fullName>
    </recommendedName>
</protein>
<evidence type="ECO:0000256" key="1">
    <source>
        <dbReference type="SAM" id="Phobius"/>
    </source>
</evidence>
<keyword evidence="1" id="KW-0812">Transmembrane</keyword>
<reference evidence="2" key="1">
    <citation type="submission" date="2021-02" db="EMBL/GenBank/DDBJ databases">
        <title>PHA producing bacteria isolated from coastal sediment in Guangdong, Shenzhen.</title>
        <authorList>
            <person name="Zheng W."/>
            <person name="Yu S."/>
            <person name="Huang Y."/>
        </authorList>
    </citation>
    <scope>NUCLEOTIDE SEQUENCE</scope>
    <source>
        <strain evidence="2">TN14-10</strain>
    </source>
</reference>
<comment type="caution">
    <text evidence="2">The sequence shown here is derived from an EMBL/GenBank/DDBJ whole genome shotgun (WGS) entry which is preliminary data.</text>
</comment>
<keyword evidence="1" id="KW-1133">Transmembrane helix</keyword>
<dbReference type="EMBL" id="JAFKCZ010000012">
    <property type="protein sequence ID" value="MBN7798067.1"/>
    <property type="molecule type" value="Genomic_DNA"/>
</dbReference>
<dbReference type="InterPro" id="IPR029058">
    <property type="entry name" value="AB_hydrolase_fold"/>
</dbReference>
<dbReference type="AlphaFoldDB" id="A0A939DIC4"/>
<gene>
    <name evidence="2" type="ORF">JYP50_15770</name>
</gene>
<dbReference type="RefSeq" id="WP_206561518.1">
    <property type="nucleotide sequence ID" value="NZ_JAFKCZ010000012.1"/>
</dbReference>
<sequence>MAKALEKTSEKAPEKTSVAVWRWIAALLVPSLVAGCVAVPTAEDYRAGEAVLPAPAPGVARDLRAGFRQVFCATLAQDVAQGVAQDVAQDVAKDDRGCGEWLWRLADESPAAAPAPLPALDRNLRVFVVGGAFSDCFGAASLAWGRAVGALSAAGYPVAELPIASRSSASANADLIAGALRSDPPAPGQRTLLVGYSKGAVDILHFLGEYPRLAARVDAVVSVAGPVRGSQVASSGAWAYDTLLVHAFAGRCDPGDGGVVDSLLPERRQRWLAAHALPAHIRYFMLEAFTTRERIARALRPSWQLLARRELRNDGQLMLSEGLWPGSSLLGYANTDHWGVAIDIERELETLAARDDDAPFPRAALFEAIVRFVARQLGEGA</sequence>